<accession>A0AAT9FQS6</accession>
<dbReference type="EMBL" id="AP026866">
    <property type="protein sequence ID" value="BDS08333.1"/>
    <property type="molecule type" value="Genomic_DNA"/>
</dbReference>
<protein>
    <recommendedName>
        <fullName evidence="2">DUF2288 domain-containing protein</fullName>
    </recommendedName>
</protein>
<dbReference type="Pfam" id="PF10052">
    <property type="entry name" value="DUF2288"/>
    <property type="match status" value="1"/>
</dbReference>
<reference evidence="1" key="1">
    <citation type="submission" date="2024-07" db="EMBL/GenBank/DDBJ databases">
        <title>Complete genome sequence of Verrucomicrobiaceae bacterium NT6N.</title>
        <authorList>
            <person name="Huang C."/>
            <person name="Takami H."/>
            <person name="Hamasaki K."/>
        </authorList>
    </citation>
    <scope>NUCLEOTIDE SEQUENCE</scope>
    <source>
        <strain evidence="1">NT6N</strain>
    </source>
</reference>
<dbReference type="KEGG" id="osu:NT6N_33730"/>
<evidence type="ECO:0008006" key="2">
    <source>
        <dbReference type="Google" id="ProtNLM"/>
    </source>
</evidence>
<dbReference type="InterPro" id="IPR018741">
    <property type="entry name" value="DUF2288"/>
</dbReference>
<gene>
    <name evidence="1" type="ORF">NT6N_33730</name>
</gene>
<name>A0AAT9FQS6_9BACT</name>
<organism evidence="1">
    <name type="scientific">Oceaniferula spumae</name>
    <dbReference type="NCBI Taxonomy" id="2979115"/>
    <lineage>
        <taxon>Bacteria</taxon>
        <taxon>Pseudomonadati</taxon>
        <taxon>Verrucomicrobiota</taxon>
        <taxon>Verrucomicrobiia</taxon>
        <taxon>Verrucomicrobiales</taxon>
        <taxon>Verrucomicrobiaceae</taxon>
        <taxon>Oceaniferula</taxon>
    </lineage>
</organism>
<proteinExistence type="predicted"/>
<dbReference type="AlphaFoldDB" id="A0AAT9FQS6"/>
<evidence type="ECO:0000313" key="1">
    <source>
        <dbReference type="EMBL" id="BDS08333.1"/>
    </source>
</evidence>
<sequence length="116" mass="13257">MSDANNSPDKMKYGMIGEDTQSTDEKLEKWMGVVDWKYLKPHYASGALLYVDPCLEITEVGKALTEDDKKKIQTWLKSGDLVKPSAPHEQWWEQNPEKFTALVVTPFVLMQPVRQG</sequence>